<gene>
    <name evidence="1" type="ORF">GA0061094_3154</name>
</gene>
<dbReference type="Pfam" id="PF11148">
    <property type="entry name" value="DUF2922"/>
    <property type="match status" value="1"/>
</dbReference>
<accession>A0A0V8HEL6</accession>
<reference evidence="2" key="1">
    <citation type="submission" date="2016-08" db="EMBL/GenBank/DDBJ databases">
        <authorList>
            <person name="Varghese N."/>
            <person name="Submissions Spin"/>
        </authorList>
    </citation>
    <scope>NUCLEOTIDE SEQUENCE [LARGE SCALE GENOMIC DNA]</scope>
    <source>
        <strain evidence="2">SGD-1123</strain>
    </source>
</reference>
<evidence type="ECO:0000313" key="1">
    <source>
        <dbReference type="EMBL" id="SCC21663.1"/>
    </source>
</evidence>
<protein>
    <recommendedName>
        <fullName evidence="3">DUF2922 domain-containing protein</fullName>
    </recommendedName>
</protein>
<evidence type="ECO:0008006" key="3">
    <source>
        <dbReference type="Google" id="ProtNLM"/>
    </source>
</evidence>
<dbReference type="RefSeq" id="WP_058299179.1">
    <property type="nucleotide sequence ID" value="NZ_FMAU01000004.1"/>
</dbReference>
<dbReference type="AlphaFoldDB" id="A0A0V8HEL6"/>
<organism evidence="1 2">
    <name type="scientific">[Bacillus] enclensis</name>
    <dbReference type="NCBI Taxonomy" id="1402860"/>
    <lineage>
        <taxon>Bacteria</taxon>
        <taxon>Bacillati</taxon>
        <taxon>Bacillota</taxon>
        <taxon>Bacilli</taxon>
        <taxon>Bacillales</taxon>
        <taxon>Bacillaceae</taxon>
        <taxon>Rossellomorea</taxon>
    </lineage>
</organism>
<sequence length="72" mass="7608">MAKVLELEFKTETGKIAKISVNDPIDPIDTVQVKAAMDNLIATGVFGSSGGALVSVDGARVVERNVTDYEVL</sequence>
<evidence type="ECO:0000313" key="2">
    <source>
        <dbReference type="Proteomes" id="UP000181997"/>
    </source>
</evidence>
<dbReference type="EMBL" id="FMAU01000004">
    <property type="protein sequence ID" value="SCC21663.1"/>
    <property type="molecule type" value="Genomic_DNA"/>
</dbReference>
<dbReference type="InterPro" id="IPR021321">
    <property type="entry name" value="DUF2922"/>
</dbReference>
<dbReference type="OrthoDB" id="2454247at2"/>
<proteinExistence type="predicted"/>
<name>A0A0V8HEL6_9BACI</name>
<keyword evidence="2" id="KW-1185">Reference proteome</keyword>
<dbReference type="Proteomes" id="UP000181997">
    <property type="component" value="Unassembled WGS sequence"/>
</dbReference>